<dbReference type="AlphaFoldDB" id="A0A1Q5PTW7"/>
<accession>A0A1Q5PTW7</accession>
<evidence type="ECO:0000313" key="2">
    <source>
        <dbReference type="Proteomes" id="UP000185628"/>
    </source>
</evidence>
<protein>
    <submittedName>
        <fullName evidence="1">Uncharacterized protein</fullName>
    </submittedName>
</protein>
<proteinExistence type="predicted"/>
<organism evidence="1 2">
    <name type="scientific">Bowdeniella nasicola</name>
    <dbReference type="NCBI Taxonomy" id="208480"/>
    <lineage>
        <taxon>Bacteria</taxon>
        <taxon>Bacillati</taxon>
        <taxon>Actinomycetota</taxon>
        <taxon>Actinomycetes</taxon>
        <taxon>Actinomycetales</taxon>
        <taxon>Actinomycetaceae</taxon>
        <taxon>Bowdeniella</taxon>
    </lineage>
</organism>
<name>A0A1Q5PTW7_9ACTO</name>
<gene>
    <name evidence="1" type="ORF">BSZ39_12905</name>
</gene>
<comment type="caution">
    <text evidence="1">The sequence shown here is derived from an EMBL/GenBank/DDBJ whole genome shotgun (WGS) entry which is preliminary data.</text>
</comment>
<sequence>MELSLILTNCKERLVINAEMVVWPVRSEQLDRDHARPACALPAGMLAVALSNGDTVGPMFWHGGLECTASWLPSGGIRPPAVGWQEIAPETWGMTIIAYNEPWSDPIIGGEYEFGLHGVRRLGGIRASEQLQHVSDAIARELAQIRTPRVFVNDDPVVIPSLAGLVSVHLVSDGTTYRVLELPPLEFDDGEVRARRARVLRDDQPLSSEGVVVWGAAGQPPKLWPDGSHPLLDEPVTSHPLLAALEDILVPTL</sequence>
<dbReference type="EMBL" id="MQVR01000174">
    <property type="protein sequence ID" value="OKL50919.1"/>
    <property type="molecule type" value="Genomic_DNA"/>
</dbReference>
<keyword evidence="2" id="KW-1185">Reference proteome</keyword>
<evidence type="ECO:0000313" key="1">
    <source>
        <dbReference type="EMBL" id="OKL50919.1"/>
    </source>
</evidence>
<dbReference type="Proteomes" id="UP000185628">
    <property type="component" value="Unassembled WGS sequence"/>
</dbReference>
<reference evidence="2" key="1">
    <citation type="submission" date="2016-12" db="EMBL/GenBank/DDBJ databases">
        <authorList>
            <person name="Meng X."/>
        </authorList>
    </citation>
    <scope>NUCLEOTIDE SEQUENCE [LARGE SCALE GENOMIC DNA]</scope>
    <source>
        <strain evidence="2">DSM 19116</strain>
    </source>
</reference>